<dbReference type="PROSITE" id="PS00154">
    <property type="entry name" value="ATPASE_E1_E2"/>
    <property type="match status" value="1"/>
</dbReference>
<dbReference type="InterPro" id="IPR021993">
    <property type="entry name" value="ATPase-cat-bd"/>
</dbReference>
<feature type="transmembrane region" description="Helical" evidence="13">
    <location>
        <begin position="210"/>
        <end position="228"/>
    </location>
</feature>
<reference evidence="16 17" key="1">
    <citation type="submission" date="2017-06" db="EMBL/GenBank/DDBJ databases">
        <authorList>
            <person name="Kim H.J."/>
            <person name="Triplett B.A."/>
        </authorList>
    </citation>
    <scope>NUCLEOTIDE SEQUENCE [LARGE SCALE GENOMIC DNA]</scope>
    <source>
        <strain evidence="16 17">DSM 19307</strain>
    </source>
</reference>
<protein>
    <submittedName>
        <fullName evidence="16">Cu+-exporting ATPase</fullName>
    </submittedName>
</protein>
<evidence type="ECO:0000256" key="1">
    <source>
        <dbReference type="ARBA" id="ARBA00004651"/>
    </source>
</evidence>
<feature type="transmembrane region" description="Helical" evidence="13">
    <location>
        <begin position="425"/>
        <end position="443"/>
    </location>
</feature>
<dbReference type="InterPro" id="IPR008250">
    <property type="entry name" value="ATPase_P-typ_transduc_dom_A_sf"/>
</dbReference>
<keyword evidence="7" id="KW-0479">Metal-binding</keyword>
<dbReference type="SUPFAM" id="SSF81665">
    <property type="entry name" value="Calcium ATPase, transmembrane domain M"/>
    <property type="match status" value="1"/>
</dbReference>
<dbReference type="InterPro" id="IPR023299">
    <property type="entry name" value="ATPase_P-typ_cyto_dom_N"/>
</dbReference>
<comment type="subcellular location">
    <subcellularLocation>
        <location evidence="1">Cell membrane</location>
        <topology evidence="1">Multi-pass membrane protein</topology>
    </subcellularLocation>
</comment>
<dbReference type="Pfam" id="PF00122">
    <property type="entry name" value="E1-E2_ATPase"/>
    <property type="match status" value="1"/>
</dbReference>
<dbReference type="InterPro" id="IPR023298">
    <property type="entry name" value="ATPase_P-typ_TM_dom_sf"/>
</dbReference>
<dbReference type="GO" id="GO:0043682">
    <property type="term" value="F:P-type divalent copper transporter activity"/>
    <property type="evidence" value="ECO:0007669"/>
    <property type="project" value="TreeGrafter"/>
</dbReference>
<dbReference type="GO" id="GO:0016887">
    <property type="term" value="F:ATP hydrolysis activity"/>
    <property type="evidence" value="ECO:0007669"/>
    <property type="project" value="InterPro"/>
</dbReference>
<evidence type="ECO:0000256" key="7">
    <source>
        <dbReference type="ARBA" id="ARBA00022723"/>
    </source>
</evidence>
<dbReference type="GO" id="GO:0005886">
    <property type="term" value="C:plasma membrane"/>
    <property type="evidence" value="ECO:0007669"/>
    <property type="project" value="UniProtKB-SubCell"/>
</dbReference>
<dbReference type="AlphaFoldDB" id="A0A239LBT8"/>
<keyword evidence="3" id="KW-0813">Transport</keyword>
<evidence type="ECO:0000256" key="11">
    <source>
        <dbReference type="ARBA" id="ARBA00023065"/>
    </source>
</evidence>
<feature type="domain" description="Putative metal-binding" evidence="15">
    <location>
        <begin position="10"/>
        <end position="84"/>
    </location>
</feature>
<dbReference type="InterPro" id="IPR036412">
    <property type="entry name" value="HAD-like_sf"/>
</dbReference>
<evidence type="ECO:0000259" key="15">
    <source>
        <dbReference type="Pfam" id="PF12156"/>
    </source>
</evidence>
<dbReference type="Gene3D" id="1.20.1110.10">
    <property type="entry name" value="Calcium-transporting ATPase, transmembrane domain"/>
    <property type="match status" value="1"/>
</dbReference>
<dbReference type="Pfam" id="PF00702">
    <property type="entry name" value="Hydrolase"/>
    <property type="match status" value="1"/>
</dbReference>
<feature type="transmembrane region" description="Helical" evidence="13">
    <location>
        <begin position="174"/>
        <end position="190"/>
    </location>
</feature>
<evidence type="ECO:0000256" key="3">
    <source>
        <dbReference type="ARBA" id="ARBA00022448"/>
    </source>
</evidence>
<dbReference type="InterPro" id="IPR001757">
    <property type="entry name" value="P_typ_ATPase"/>
</dbReference>
<dbReference type="Proteomes" id="UP000198393">
    <property type="component" value="Unassembled WGS sequence"/>
</dbReference>
<dbReference type="GO" id="GO:0005524">
    <property type="term" value="F:ATP binding"/>
    <property type="evidence" value="ECO:0007669"/>
    <property type="project" value="InterPro"/>
</dbReference>
<evidence type="ECO:0000256" key="5">
    <source>
        <dbReference type="ARBA" id="ARBA00022553"/>
    </source>
</evidence>
<dbReference type="SUPFAM" id="SSF56784">
    <property type="entry name" value="HAD-like"/>
    <property type="match status" value="1"/>
</dbReference>
<keyword evidence="12 13" id="KW-0472">Membrane</keyword>
<feature type="transmembrane region" description="Helical" evidence="13">
    <location>
        <begin position="761"/>
        <end position="785"/>
    </location>
</feature>
<dbReference type="Pfam" id="PF12156">
    <property type="entry name" value="ATPase-cat_bd"/>
    <property type="match status" value="1"/>
</dbReference>
<dbReference type="NCBIfam" id="TIGR01494">
    <property type="entry name" value="ATPase_P-type"/>
    <property type="match status" value="1"/>
</dbReference>
<dbReference type="PANTHER" id="PTHR43520:SF5">
    <property type="entry name" value="CATION-TRANSPORTING P-TYPE ATPASE-RELATED"/>
    <property type="match status" value="1"/>
</dbReference>
<dbReference type="PRINTS" id="PR00119">
    <property type="entry name" value="CATATPASE"/>
</dbReference>
<evidence type="ECO:0000256" key="9">
    <source>
        <dbReference type="ARBA" id="ARBA00022967"/>
    </source>
</evidence>
<evidence type="ECO:0000256" key="10">
    <source>
        <dbReference type="ARBA" id="ARBA00022989"/>
    </source>
</evidence>
<keyword evidence="5" id="KW-0597">Phosphoprotein</keyword>
<dbReference type="PANTHER" id="PTHR43520">
    <property type="entry name" value="ATP7, ISOFORM B"/>
    <property type="match status" value="1"/>
</dbReference>
<feature type="transmembrane region" description="Helical" evidence="13">
    <location>
        <begin position="264"/>
        <end position="285"/>
    </location>
</feature>
<keyword evidence="8" id="KW-0460">Magnesium</keyword>
<dbReference type="EMBL" id="FZPD01000005">
    <property type="protein sequence ID" value="SNT27303.1"/>
    <property type="molecule type" value="Genomic_DNA"/>
</dbReference>
<keyword evidence="10 13" id="KW-1133">Transmembrane helix</keyword>
<keyword evidence="9" id="KW-1278">Translocase</keyword>
<dbReference type="InterPro" id="IPR023214">
    <property type="entry name" value="HAD_sf"/>
</dbReference>
<dbReference type="GO" id="GO:0005507">
    <property type="term" value="F:copper ion binding"/>
    <property type="evidence" value="ECO:0007669"/>
    <property type="project" value="TreeGrafter"/>
</dbReference>
<feature type="transmembrane region" description="Helical" evidence="13">
    <location>
        <begin position="731"/>
        <end position="755"/>
    </location>
</feature>
<organism evidence="16 17">
    <name type="scientific">Ekhidna lutea</name>
    <dbReference type="NCBI Taxonomy" id="447679"/>
    <lineage>
        <taxon>Bacteria</taxon>
        <taxon>Pseudomonadati</taxon>
        <taxon>Bacteroidota</taxon>
        <taxon>Cytophagia</taxon>
        <taxon>Cytophagales</taxon>
        <taxon>Reichenbachiellaceae</taxon>
        <taxon>Ekhidna</taxon>
    </lineage>
</organism>
<feature type="domain" description="P-type ATPase A" evidence="14">
    <location>
        <begin position="308"/>
        <end position="402"/>
    </location>
</feature>
<gene>
    <name evidence="16" type="ORF">SAMN05421640_3095</name>
</gene>
<dbReference type="SUPFAM" id="SSF55008">
    <property type="entry name" value="HMA, heavy metal-associated domain"/>
    <property type="match status" value="1"/>
</dbReference>
<feature type="transmembrane region" description="Helical" evidence="13">
    <location>
        <begin position="449"/>
        <end position="473"/>
    </location>
</feature>
<dbReference type="GO" id="GO:0055070">
    <property type="term" value="P:copper ion homeostasis"/>
    <property type="evidence" value="ECO:0007669"/>
    <property type="project" value="TreeGrafter"/>
</dbReference>
<evidence type="ECO:0000256" key="6">
    <source>
        <dbReference type="ARBA" id="ARBA00022692"/>
    </source>
</evidence>
<dbReference type="Gene3D" id="3.40.50.1000">
    <property type="entry name" value="HAD superfamily/HAD-like"/>
    <property type="match status" value="1"/>
</dbReference>
<dbReference type="InterPro" id="IPR036163">
    <property type="entry name" value="HMA_dom_sf"/>
</dbReference>
<evidence type="ECO:0000256" key="13">
    <source>
        <dbReference type="SAM" id="Phobius"/>
    </source>
</evidence>
<evidence type="ECO:0000256" key="12">
    <source>
        <dbReference type="ARBA" id="ARBA00023136"/>
    </source>
</evidence>
<keyword evidence="17" id="KW-1185">Reference proteome</keyword>
<evidence type="ECO:0000259" key="14">
    <source>
        <dbReference type="Pfam" id="PF00122"/>
    </source>
</evidence>
<dbReference type="Gene3D" id="3.40.1110.10">
    <property type="entry name" value="Calcium-transporting ATPase, cytoplasmic domain N"/>
    <property type="match status" value="1"/>
</dbReference>
<evidence type="ECO:0000256" key="2">
    <source>
        <dbReference type="ARBA" id="ARBA00006024"/>
    </source>
</evidence>
<keyword evidence="11" id="KW-0406">Ion transport</keyword>
<keyword evidence="6 13" id="KW-0812">Transmembrane</keyword>
<feature type="transmembrane region" description="Helical" evidence="13">
    <location>
        <begin position="240"/>
        <end position="258"/>
    </location>
</feature>
<evidence type="ECO:0000256" key="4">
    <source>
        <dbReference type="ARBA" id="ARBA00022475"/>
    </source>
</evidence>
<dbReference type="InterPro" id="IPR059000">
    <property type="entry name" value="ATPase_P-type_domA"/>
</dbReference>
<dbReference type="Gene3D" id="2.70.150.10">
    <property type="entry name" value="Calcium-transporting ATPase, cytoplasmic transduction domain A"/>
    <property type="match status" value="1"/>
</dbReference>
<dbReference type="SUPFAM" id="SSF81653">
    <property type="entry name" value="Calcium ATPase, transduction domain A"/>
    <property type="match status" value="1"/>
</dbReference>
<keyword evidence="4" id="KW-1003">Cell membrane</keyword>
<sequence>MELLQAEDIKCEHCGDLCDDSIQASDHHFCCYGCRAVYELLDQSNLNQYYSETSKENKSLSELKAERKFAFLDNEDIQNQLLRFRSEEVSVVKWFLPSIHCSSCIYLLEHLPKLDQAVVRSEVNFVKREVVITFDHHQKSLKNLAVLLSQLGYAPGITLDSLDKTKKQVIKSSIGTKIAVAGFCFGNAMLMSMPEYLDSNFLLTNDFKSVFSWINLALAFPVLFYSASDYFSKAWKGIRFGNLNIDVPIALGILTLFGRSAYEIISAVGAGYVDSLAGLVFFLLIGKWYQGKTYQALSFDRDFTSYFPVSVTCSVNGEEIQRSLKDLKKGDVVVIHNDELIPADGMIKAGKGNIDYSFVTGESRPEFKEPGQKVFAGGRQKGGELVIELSETVNNSELTSVWNANASGENEKVNLHNWVDKISKYFTMTIILLAVLTAVFWWIKDPTLIWNSVTAVLIVACPCALALVLPFSYGHAMRKLGKLGLYLKNAEVIESIAKVDAIVFDKTGTLTTTEAGIDYSGDVIDGREMICLKSAIGNSAHPLSRIIHCELPQSEKRPISQFEEITGKGFEANVDGVIIKVGSAEYLDLATNDSGINESRVYVLVGSKKGFFTIRSNYRKGVFEMLNNLKNKYLLSLLSGDNSAEKHILEPYFNDVFFNQKPMDKLVYLKKSDKHQLMVGDGLNDAGALNEASVGIAISEDIHQFSPACDAILASEKVTSIPNILKFSKQVINVVFIAFGISFLYNIVGLTFAMSGHLTPLISAILMPVSSVTVVGFVTLMVGWIGRKLTY</sequence>
<dbReference type="RefSeq" id="WP_245811323.1">
    <property type="nucleotide sequence ID" value="NZ_FZPD01000005.1"/>
</dbReference>
<name>A0A239LBT8_EKHLU</name>
<evidence type="ECO:0000313" key="16">
    <source>
        <dbReference type="EMBL" id="SNT27303.1"/>
    </source>
</evidence>
<evidence type="ECO:0000313" key="17">
    <source>
        <dbReference type="Proteomes" id="UP000198393"/>
    </source>
</evidence>
<comment type="similarity">
    <text evidence="2">Belongs to the cation transport ATPase (P-type) (TC 3.A.3) family. Type IB subfamily.</text>
</comment>
<proteinExistence type="inferred from homology"/>
<evidence type="ECO:0000256" key="8">
    <source>
        <dbReference type="ARBA" id="ARBA00022842"/>
    </source>
</evidence>
<accession>A0A239LBT8</accession>
<dbReference type="InterPro" id="IPR018303">
    <property type="entry name" value="ATPase_P-typ_P_site"/>
</dbReference>